<gene>
    <name evidence="2" type="ORF">SAMN05216326_12528</name>
</gene>
<accession>A0A1I0E842</accession>
<protein>
    <submittedName>
        <fullName evidence="2">Uncharacterized protein</fullName>
    </submittedName>
</protein>
<dbReference type="AlphaFoldDB" id="A0A1I0E842"/>
<evidence type="ECO:0000256" key="1">
    <source>
        <dbReference type="SAM" id="MobiDB-lite"/>
    </source>
</evidence>
<name>A0A1I0E842_9PROT</name>
<dbReference type="EMBL" id="FOIA01000025">
    <property type="protein sequence ID" value="SET40596.1"/>
    <property type="molecule type" value="Genomic_DNA"/>
</dbReference>
<feature type="region of interest" description="Disordered" evidence="1">
    <location>
        <begin position="77"/>
        <end position="105"/>
    </location>
</feature>
<evidence type="ECO:0000313" key="3">
    <source>
        <dbReference type="Proteomes" id="UP000199345"/>
    </source>
</evidence>
<reference evidence="3" key="1">
    <citation type="submission" date="2016-10" db="EMBL/GenBank/DDBJ databases">
        <authorList>
            <person name="Varghese N."/>
            <person name="Submissions S."/>
        </authorList>
    </citation>
    <scope>NUCLEOTIDE SEQUENCE [LARGE SCALE GENOMIC DNA]</scope>
    <source>
        <strain evidence="3">Nm71</strain>
    </source>
</reference>
<sequence>MSRLWRYGDKAPEGKYLVTRRDGTIPQWPSFVLGAKDMAAPAALNAYADAAEKLGYDQEFVADIRTLANEFKEYCIKHGTGDPDAPPHRKDDPATIEKMRIGNGS</sequence>
<organism evidence="2 3">
    <name type="scientific">Nitrosomonas marina</name>
    <dbReference type="NCBI Taxonomy" id="917"/>
    <lineage>
        <taxon>Bacteria</taxon>
        <taxon>Pseudomonadati</taxon>
        <taxon>Pseudomonadota</taxon>
        <taxon>Betaproteobacteria</taxon>
        <taxon>Nitrosomonadales</taxon>
        <taxon>Nitrosomonadaceae</taxon>
        <taxon>Nitrosomonas</taxon>
    </lineage>
</organism>
<dbReference type="RefSeq" id="WP_090659898.1">
    <property type="nucleotide sequence ID" value="NZ_FOIA01000025.1"/>
</dbReference>
<proteinExistence type="predicted"/>
<keyword evidence="3" id="KW-1185">Reference proteome</keyword>
<dbReference type="Proteomes" id="UP000199345">
    <property type="component" value="Unassembled WGS sequence"/>
</dbReference>
<evidence type="ECO:0000313" key="2">
    <source>
        <dbReference type="EMBL" id="SET40596.1"/>
    </source>
</evidence>